<dbReference type="PROSITE" id="PS51039">
    <property type="entry name" value="ZF_AN1"/>
    <property type="match status" value="1"/>
</dbReference>
<dbReference type="Proteomes" id="UP000326924">
    <property type="component" value="Unassembled WGS sequence"/>
</dbReference>
<dbReference type="GO" id="GO:0008270">
    <property type="term" value="F:zinc ion binding"/>
    <property type="evidence" value="ECO:0007669"/>
    <property type="project" value="UniProtKB-KW"/>
</dbReference>
<dbReference type="Gene3D" id="4.10.1110.10">
    <property type="entry name" value="AN1-like Zinc finger"/>
    <property type="match status" value="2"/>
</dbReference>
<dbReference type="InterPro" id="IPR000058">
    <property type="entry name" value="Znf_AN1"/>
</dbReference>
<dbReference type="FunCoup" id="A0A5J5ERM0">
    <property type="interactions" value="207"/>
</dbReference>
<dbReference type="Pfam" id="PF25327">
    <property type="entry name" value="UBL_ZFAND1"/>
    <property type="match status" value="1"/>
</dbReference>
<evidence type="ECO:0000256" key="1">
    <source>
        <dbReference type="ARBA" id="ARBA00022723"/>
    </source>
</evidence>
<comment type="caution">
    <text evidence="6">The sequence shown here is derived from an EMBL/GenBank/DDBJ whole genome shotgun (WGS) entry which is preliminary data.</text>
</comment>
<keyword evidence="3" id="KW-0862">Zinc</keyword>
<sequence length="306" mass="32916">MPTPTREQQEEILKNSDVAGIGAHCDIDTCKQLDFLPFVCESCKGTFCLDHRTETAHSCKKAGSWLSSLRPKAAPSSGAAAPATNPRRSLLAAPCAAPKCKTTINTPTQPGVKCVGCWKQYCLSHRLQDAHDCKPPAAAPMTVAQAKAKEALANFNKAWTSQKSAAGGGGVAAMFASLTQGRKPGNSSVAAVMKMKREAKGDEKVPPEKRVYLYVEAEARTTTAKLPKGTFWYNKDWSVGKVLDLAAKSLQITNVNNQGNDEEKRLRVFHVEGGRVLSFGEKIGDATANGNTIVLLRGLQMTELIE</sequence>
<dbReference type="InterPro" id="IPR035896">
    <property type="entry name" value="AN1-like_Znf"/>
</dbReference>
<dbReference type="AlphaFoldDB" id="A0A5J5ERM0"/>
<evidence type="ECO:0000256" key="4">
    <source>
        <dbReference type="PROSITE-ProRule" id="PRU00449"/>
    </source>
</evidence>
<gene>
    <name evidence="6" type="ORF">FN846DRAFT_106733</name>
</gene>
<dbReference type="OrthoDB" id="431929at2759"/>
<reference evidence="6 7" key="1">
    <citation type="submission" date="2019-09" db="EMBL/GenBank/DDBJ databases">
        <title>Draft genome of the ectomycorrhizal ascomycete Sphaerosporella brunnea.</title>
        <authorList>
            <consortium name="DOE Joint Genome Institute"/>
            <person name="Benucci G.M."/>
            <person name="Marozzi G."/>
            <person name="Antonielli L."/>
            <person name="Sanchez S."/>
            <person name="Marco P."/>
            <person name="Wang X."/>
            <person name="Falini L.B."/>
            <person name="Barry K."/>
            <person name="Haridas S."/>
            <person name="Lipzen A."/>
            <person name="Labutti K."/>
            <person name="Grigoriev I.V."/>
            <person name="Murat C."/>
            <person name="Martin F."/>
            <person name="Albertini E."/>
            <person name="Donnini D."/>
            <person name="Bonito G."/>
        </authorList>
    </citation>
    <scope>NUCLEOTIDE SEQUENCE [LARGE SCALE GENOMIC DNA]</scope>
    <source>
        <strain evidence="6 7">Sb_GMNB300</strain>
    </source>
</reference>
<keyword evidence="1" id="KW-0479">Metal-binding</keyword>
<accession>A0A5J5ERM0</accession>
<dbReference type="Pfam" id="PF01428">
    <property type="entry name" value="zf-AN1"/>
    <property type="match status" value="2"/>
</dbReference>
<evidence type="ECO:0000256" key="3">
    <source>
        <dbReference type="ARBA" id="ARBA00022833"/>
    </source>
</evidence>
<organism evidence="6 7">
    <name type="scientific">Sphaerosporella brunnea</name>
    <dbReference type="NCBI Taxonomy" id="1250544"/>
    <lineage>
        <taxon>Eukaryota</taxon>
        <taxon>Fungi</taxon>
        <taxon>Dikarya</taxon>
        <taxon>Ascomycota</taxon>
        <taxon>Pezizomycotina</taxon>
        <taxon>Pezizomycetes</taxon>
        <taxon>Pezizales</taxon>
        <taxon>Pyronemataceae</taxon>
        <taxon>Sphaerosporella</taxon>
    </lineage>
</organism>
<protein>
    <recommendedName>
        <fullName evidence="5">AN1-type domain-containing protein</fullName>
    </recommendedName>
</protein>
<dbReference type="InParanoid" id="A0A5J5ERM0"/>
<keyword evidence="2 4" id="KW-0863">Zinc-finger</keyword>
<feature type="domain" description="AN1-type" evidence="5">
    <location>
        <begin position="19"/>
        <end position="67"/>
    </location>
</feature>
<dbReference type="InterPro" id="IPR057358">
    <property type="entry name" value="UBL_ZFAND1-like"/>
</dbReference>
<dbReference type="PANTHER" id="PTHR14677">
    <property type="entry name" value="ARSENITE INDUCUBLE RNA ASSOCIATED PROTEIN AIP-1-RELATED"/>
    <property type="match status" value="1"/>
</dbReference>
<proteinExistence type="predicted"/>
<keyword evidence="7" id="KW-1185">Reference proteome</keyword>
<dbReference type="PANTHER" id="PTHR14677:SF40">
    <property type="entry name" value="CDC48-ASSOCIATED UBIQUITIN-LIKE_ZINC FINGER PROTEIN 1"/>
    <property type="match status" value="1"/>
</dbReference>
<dbReference type="SMART" id="SM00154">
    <property type="entry name" value="ZnF_AN1"/>
    <property type="match status" value="2"/>
</dbReference>
<evidence type="ECO:0000313" key="6">
    <source>
        <dbReference type="EMBL" id="KAA8901769.1"/>
    </source>
</evidence>
<dbReference type="SUPFAM" id="SSF118310">
    <property type="entry name" value="AN1-like Zinc finger"/>
    <property type="match status" value="2"/>
</dbReference>
<dbReference type="GO" id="GO:0005737">
    <property type="term" value="C:cytoplasm"/>
    <property type="evidence" value="ECO:0007669"/>
    <property type="project" value="TreeGrafter"/>
</dbReference>
<evidence type="ECO:0000259" key="5">
    <source>
        <dbReference type="PROSITE" id="PS51039"/>
    </source>
</evidence>
<evidence type="ECO:0000256" key="2">
    <source>
        <dbReference type="ARBA" id="ARBA00022771"/>
    </source>
</evidence>
<evidence type="ECO:0000313" key="7">
    <source>
        <dbReference type="Proteomes" id="UP000326924"/>
    </source>
</evidence>
<name>A0A5J5ERM0_9PEZI</name>
<dbReference type="EMBL" id="VXIS01000141">
    <property type="protein sequence ID" value="KAA8901769.1"/>
    <property type="molecule type" value="Genomic_DNA"/>
</dbReference>